<evidence type="ECO:0000256" key="4">
    <source>
        <dbReference type="PROSITE-ProRule" id="PRU00335"/>
    </source>
</evidence>
<dbReference type="Gene3D" id="1.10.357.10">
    <property type="entry name" value="Tetracycline Repressor, domain 2"/>
    <property type="match status" value="1"/>
</dbReference>
<evidence type="ECO:0000256" key="3">
    <source>
        <dbReference type="ARBA" id="ARBA00023163"/>
    </source>
</evidence>
<keyword evidence="3" id="KW-0804">Transcription</keyword>
<dbReference type="InterPro" id="IPR001647">
    <property type="entry name" value="HTH_TetR"/>
</dbReference>
<feature type="domain" description="HTH tetR-type" evidence="5">
    <location>
        <begin position="16"/>
        <end position="76"/>
    </location>
</feature>
<organism evidence="6 7">
    <name type="scientific">Streptomyces durbertensis</name>
    <dbReference type="NCBI Taxonomy" id="2448886"/>
    <lineage>
        <taxon>Bacteria</taxon>
        <taxon>Bacillati</taxon>
        <taxon>Actinomycetota</taxon>
        <taxon>Actinomycetes</taxon>
        <taxon>Kitasatosporales</taxon>
        <taxon>Streptomycetaceae</taxon>
        <taxon>Streptomyces</taxon>
    </lineage>
</organism>
<dbReference type="RefSeq" id="WP_182855116.1">
    <property type="nucleotide sequence ID" value="NZ_WMLF01000096.1"/>
</dbReference>
<evidence type="ECO:0000313" key="6">
    <source>
        <dbReference type="EMBL" id="MBB1243745.1"/>
    </source>
</evidence>
<evidence type="ECO:0000256" key="2">
    <source>
        <dbReference type="ARBA" id="ARBA00023125"/>
    </source>
</evidence>
<proteinExistence type="predicted"/>
<reference evidence="7" key="1">
    <citation type="journal article" date="2020" name="Syst. Appl. Microbiol.">
        <title>Streptomyces alkaliterrae sp. nov., isolated from an alkaline soil, and emended descriptions of Streptomyces alkaliphilus, Streptomyces calidiresistens and Streptomyces durbertensis.</title>
        <authorList>
            <person name="Swiecimska M."/>
            <person name="Golinska P."/>
            <person name="Nouioui I."/>
            <person name="Wypij M."/>
            <person name="Rai M."/>
            <person name="Sangal V."/>
            <person name="Goodfellow M."/>
        </authorList>
    </citation>
    <scope>NUCLEOTIDE SEQUENCE [LARGE SCALE GENOMIC DNA]</scope>
    <source>
        <strain evidence="7">DSM 104538</strain>
    </source>
</reference>
<keyword evidence="7" id="KW-1185">Reference proteome</keyword>
<accession>A0ABR6EEJ9</accession>
<dbReference type="PANTHER" id="PTHR47506:SF6">
    <property type="entry name" value="HTH-TYPE TRANSCRIPTIONAL REPRESSOR NEMR"/>
    <property type="match status" value="1"/>
</dbReference>
<dbReference type="Gene3D" id="1.10.10.60">
    <property type="entry name" value="Homeodomain-like"/>
    <property type="match status" value="1"/>
</dbReference>
<evidence type="ECO:0000313" key="7">
    <source>
        <dbReference type="Proteomes" id="UP000766698"/>
    </source>
</evidence>
<dbReference type="PROSITE" id="PS50977">
    <property type="entry name" value="HTH_TETR_2"/>
    <property type="match status" value="1"/>
</dbReference>
<dbReference type="Proteomes" id="UP000766698">
    <property type="component" value="Unassembled WGS sequence"/>
</dbReference>
<evidence type="ECO:0000256" key="1">
    <source>
        <dbReference type="ARBA" id="ARBA00023015"/>
    </source>
</evidence>
<name>A0ABR6EEJ9_9ACTN</name>
<dbReference type="PRINTS" id="PR00455">
    <property type="entry name" value="HTHTETR"/>
</dbReference>
<dbReference type="InterPro" id="IPR036271">
    <property type="entry name" value="Tet_transcr_reg_TetR-rel_C_sf"/>
</dbReference>
<dbReference type="PANTHER" id="PTHR47506">
    <property type="entry name" value="TRANSCRIPTIONAL REGULATORY PROTEIN"/>
    <property type="match status" value="1"/>
</dbReference>
<comment type="caution">
    <text evidence="6">The sequence shown here is derived from an EMBL/GenBank/DDBJ whole genome shotgun (WGS) entry which is preliminary data.</text>
</comment>
<dbReference type="InterPro" id="IPR009057">
    <property type="entry name" value="Homeodomain-like_sf"/>
</dbReference>
<dbReference type="EMBL" id="WMLF01000096">
    <property type="protein sequence ID" value="MBB1243745.1"/>
    <property type="molecule type" value="Genomic_DNA"/>
</dbReference>
<dbReference type="SUPFAM" id="SSF46689">
    <property type="entry name" value="Homeodomain-like"/>
    <property type="match status" value="1"/>
</dbReference>
<dbReference type="SUPFAM" id="SSF48498">
    <property type="entry name" value="Tetracyclin repressor-like, C-terminal domain"/>
    <property type="match status" value="1"/>
</dbReference>
<feature type="DNA-binding region" description="H-T-H motif" evidence="4">
    <location>
        <begin position="39"/>
        <end position="58"/>
    </location>
</feature>
<sequence>MKAAERARRTQAERRAQSREALLEAAARGLSRNGYANLVLAQVAADAGYTRGALYHQFAGKEALALAVVRWVDETWTAEVGAPAAATTDPVEALTAMARGHARYCRRDVANVMNVLWTEFAGRDHPVGSLITEVVDRLTAQVAERIAEGRQSGAIPPGPPPATTATAYLGALEGVVSRLTGQAPHDVELAEATVRGVLGLPPSPHRATHHTR</sequence>
<gene>
    <name evidence="6" type="ORF">GL263_09265</name>
</gene>
<evidence type="ECO:0000259" key="5">
    <source>
        <dbReference type="PROSITE" id="PS50977"/>
    </source>
</evidence>
<keyword evidence="2 4" id="KW-0238">DNA-binding</keyword>
<dbReference type="Pfam" id="PF00440">
    <property type="entry name" value="TetR_N"/>
    <property type="match status" value="1"/>
</dbReference>
<keyword evidence="1" id="KW-0805">Transcription regulation</keyword>
<protein>
    <submittedName>
        <fullName evidence="6">TetR/AcrR family transcriptional regulator</fullName>
    </submittedName>
</protein>